<comment type="similarity">
    <text evidence="1">Belongs to the peptidase C2 family.</text>
</comment>
<dbReference type="PROSITE" id="PS50203">
    <property type="entry name" value="CALPAIN_CAT"/>
    <property type="match status" value="1"/>
</dbReference>
<dbReference type="Gene3D" id="1.25.40.10">
    <property type="entry name" value="Tetratricopeptide repeat domain"/>
    <property type="match status" value="1"/>
</dbReference>
<evidence type="ECO:0008006" key="10">
    <source>
        <dbReference type="Google" id="ProtNLM"/>
    </source>
</evidence>
<proteinExistence type="inferred from homology"/>
<evidence type="ECO:0000259" key="6">
    <source>
        <dbReference type="PROSITE" id="PS50011"/>
    </source>
</evidence>
<dbReference type="SMART" id="SM00230">
    <property type="entry name" value="CysPc"/>
    <property type="match status" value="1"/>
</dbReference>
<organism evidence="8 9">
    <name type="scientific">Tritrichomonas musculus</name>
    <dbReference type="NCBI Taxonomy" id="1915356"/>
    <lineage>
        <taxon>Eukaryota</taxon>
        <taxon>Metamonada</taxon>
        <taxon>Parabasalia</taxon>
        <taxon>Tritrichomonadida</taxon>
        <taxon>Tritrichomonadidae</taxon>
        <taxon>Tritrichomonas</taxon>
    </lineage>
</organism>
<dbReference type="PANTHER" id="PTHR10183:SF379">
    <property type="entry name" value="CALPAIN-5"/>
    <property type="match status" value="1"/>
</dbReference>
<dbReference type="InterPro" id="IPR011009">
    <property type="entry name" value="Kinase-like_dom_sf"/>
</dbReference>
<reference evidence="8 9" key="1">
    <citation type="submission" date="2024-04" db="EMBL/GenBank/DDBJ databases">
        <title>Tritrichomonas musculus Genome.</title>
        <authorList>
            <person name="Alves-Ferreira E."/>
            <person name="Grigg M."/>
            <person name="Lorenzi H."/>
            <person name="Galac M."/>
        </authorList>
    </citation>
    <scope>NUCLEOTIDE SEQUENCE [LARGE SCALE GENOMIC DNA]</scope>
    <source>
        <strain evidence="8 9">EAF2021</strain>
    </source>
</reference>
<dbReference type="SUPFAM" id="SSF81901">
    <property type="entry name" value="HCP-like"/>
    <property type="match status" value="1"/>
</dbReference>
<dbReference type="Pfam" id="PF00648">
    <property type="entry name" value="Peptidase_C2"/>
    <property type="match status" value="1"/>
</dbReference>
<keyword evidence="4 5" id="KW-0788">Thiol protease</keyword>
<gene>
    <name evidence="8" type="ORF">M9Y10_023672</name>
</gene>
<dbReference type="Gene3D" id="3.90.70.10">
    <property type="entry name" value="Cysteine proteinases"/>
    <property type="match status" value="1"/>
</dbReference>
<evidence type="ECO:0000256" key="4">
    <source>
        <dbReference type="ARBA" id="ARBA00022807"/>
    </source>
</evidence>
<name>A0ABR2KVW3_9EUKA</name>
<dbReference type="Gene3D" id="1.10.510.10">
    <property type="entry name" value="Transferase(Phosphotransferase) domain 1"/>
    <property type="match status" value="1"/>
</dbReference>
<dbReference type="InterPro" id="IPR000719">
    <property type="entry name" value="Prot_kinase_dom"/>
</dbReference>
<evidence type="ECO:0000256" key="2">
    <source>
        <dbReference type="ARBA" id="ARBA00022670"/>
    </source>
</evidence>
<dbReference type="Proteomes" id="UP001470230">
    <property type="component" value="Unassembled WGS sequence"/>
</dbReference>
<evidence type="ECO:0000313" key="9">
    <source>
        <dbReference type="Proteomes" id="UP001470230"/>
    </source>
</evidence>
<protein>
    <recommendedName>
        <fullName evidence="10">Protein kinase domain-containing protein</fullName>
    </recommendedName>
</protein>
<evidence type="ECO:0000256" key="1">
    <source>
        <dbReference type="ARBA" id="ARBA00007623"/>
    </source>
</evidence>
<dbReference type="SUPFAM" id="SSF56112">
    <property type="entry name" value="Protein kinase-like (PK-like)"/>
    <property type="match status" value="1"/>
</dbReference>
<comment type="caution">
    <text evidence="8">The sequence shown here is derived from an EMBL/GenBank/DDBJ whole genome shotgun (WGS) entry which is preliminary data.</text>
</comment>
<evidence type="ECO:0000259" key="7">
    <source>
        <dbReference type="PROSITE" id="PS50203"/>
    </source>
</evidence>
<keyword evidence="3 5" id="KW-0378">Hydrolase</keyword>
<keyword evidence="2 5" id="KW-0645">Protease</keyword>
<feature type="active site" evidence="5">
    <location>
        <position position="259"/>
    </location>
</feature>
<dbReference type="InterPro" id="IPR001300">
    <property type="entry name" value="Peptidase_C2_calpain_cat"/>
</dbReference>
<dbReference type="PRINTS" id="PR00704">
    <property type="entry name" value="CALPAIN"/>
</dbReference>
<evidence type="ECO:0000256" key="5">
    <source>
        <dbReference type="PROSITE-ProRule" id="PRU00239"/>
    </source>
</evidence>
<dbReference type="InterPro" id="IPR001245">
    <property type="entry name" value="Ser-Thr/Tyr_kinase_cat_dom"/>
</dbReference>
<feature type="active site" evidence="5">
    <location>
        <position position="87"/>
    </location>
</feature>
<sequence length="1165" mass="135115">MSNNYQFFEEESQKYEQILLEFSNNPNAEPFVDENFHPFKKIDEKKIGDDLSDSYKWERIDKIYPAPLFKKELIHPYFIEQGAIGDCYLITSLSRIAKQPYLVQTLFEKKKPDTILGEIQDSINLKCGAVVIYFFAFGRKTPVLIDTRIPVSYGDCIFSHPNINSNSAWFCLVEKAYAKLKGSYSNIVGGQLSYPIYSLFGYYQKSFLFDQKANLTDKILKYQDRGYIMEAGISEFNSSFTINNVPIAEVEKLGLITQHSYLLMRVRKVENDHFYQLRNPHGEGGKVWNGDYSAHSPLLTNELKRALKYRPQKGSFWMIEKDFFKYFTDIEVSKPISKLWTVRLCHRTMLPGVVGTGDAEFLHLEEKPNFAFQIIDPKFDSTKKVKFHVLIEKVQLKYPNFDSSKKVEFQRMIEKVQGTSEKVEKDSTTMITFCHANGKKLSAETLKTGYKSYRTRRPIYTFSCPINSKNDIVTFVLYNILTTEITEKVYIQVFCEYNFKLFDIDDPTTLFPKTQNMGPAFENYTLTSYEAAMLLKKKFFNDQQVPIFCKATAEDAASNDQRSDELFQMIKESREKMDSHHYSNEGGRQIDIDLYKNIIEVVHTDDDSQLYVVTDQKGTQKYMAKVFNDQSDELIKQFSKELSFIRLLKYPSIVNFIGYSEVDFHHQDNPVLLTDFYRRGTLSNVLEIEDQKNGRLKLHEKGFDDWNNTKKMICLIGIALGMKYVHEHKIIHRNLSSSNIYLDENLYPKIGDFGLSKSSQLQYNQTLFAGKNAIIAPELITGNNSYSFPVDVFAYSLIAYHIISHHKPTIPTNSPYFLHLKIVQEEARPALSYIPAKFHNFIKEMWKQDQFERPNFGQIVRTLLTEKDSLWLDDVDEGEVNRYLHQFGLSIGNNKRPSKIEIINSIENPENAKKPQISVQQILSNESISADFRKSEGINSKKAKSFLEIESNRDFLFNFGLKFFLGNKGKCKNVPQDFFYAMKYFKEAALLGSHEALYYMASICLLDSSNQSSKVTGLSILDIAIDEEYIPAFVLYAILYNAGDKLDKNVVMSAVYFKIAADLGDLNSMFEYANFLRQLFQHELEKVEIEKDLEKTKIIINKMENRNDYFYLEARYTMETFSNEDAARELFMCTQNAPRPNRYSKNAPQIGFAPKFYYCTYFAPK</sequence>
<dbReference type="InterPro" id="IPR022684">
    <property type="entry name" value="Calpain_cysteine_protease"/>
</dbReference>
<feature type="domain" description="Protein kinase" evidence="6">
    <location>
        <begin position="596"/>
        <end position="872"/>
    </location>
</feature>
<dbReference type="SUPFAM" id="SSF54001">
    <property type="entry name" value="Cysteine proteinases"/>
    <property type="match status" value="1"/>
</dbReference>
<feature type="active site" evidence="5">
    <location>
        <position position="279"/>
    </location>
</feature>
<dbReference type="InterPro" id="IPR011990">
    <property type="entry name" value="TPR-like_helical_dom_sf"/>
</dbReference>
<dbReference type="PANTHER" id="PTHR10183">
    <property type="entry name" value="CALPAIN"/>
    <property type="match status" value="1"/>
</dbReference>
<feature type="domain" description="Calpain catalytic" evidence="7">
    <location>
        <begin position="30"/>
        <end position="336"/>
    </location>
</feature>
<dbReference type="InterPro" id="IPR038765">
    <property type="entry name" value="Papain-like_cys_pep_sf"/>
</dbReference>
<keyword evidence="9" id="KW-1185">Reference proteome</keyword>
<dbReference type="PROSITE" id="PS50011">
    <property type="entry name" value="PROTEIN_KINASE_DOM"/>
    <property type="match status" value="1"/>
</dbReference>
<evidence type="ECO:0000256" key="3">
    <source>
        <dbReference type="ARBA" id="ARBA00022801"/>
    </source>
</evidence>
<dbReference type="EMBL" id="JAPFFF010000003">
    <property type="protein sequence ID" value="KAK8895230.1"/>
    <property type="molecule type" value="Genomic_DNA"/>
</dbReference>
<accession>A0ABR2KVW3</accession>
<dbReference type="Pfam" id="PF07714">
    <property type="entry name" value="PK_Tyr_Ser-Thr"/>
    <property type="match status" value="1"/>
</dbReference>
<evidence type="ECO:0000313" key="8">
    <source>
        <dbReference type="EMBL" id="KAK8895230.1"/>
    </source>
</evidence>